<protein>
    <submittedName>
        <fullName evidence="1">Uncharacterized protein</fullName>
    </submittedName>
</protein>
<sequence length="92" mass="10932">MVSSRRKEHNNYYCKLQTHIIIILIRENFRLLKVLKSSHSKTCLPENAYVASALMVVGIRCALRVQWRFLCNEVYDITFTLKNTRMQNGRER</sequence>
<name>A0A0V0RJH7_9BILA</name>
<dbReference type="EMBL" id="JYDL01000153">
    <property type="protein sequence ID" value="KRX14659.1"/>
    <property type="molecule type" value="Genomic_DNA"/>
</dbReference>
<gene>
    <name evidence="1" type="ORF">T07_14571</name>
</gene>
<dbReference type="OrthoDB" id="5932123at2759"/>
<comment type="caution">
    <text evidence="1">The sequence shown here is derived from an EMBL/GenBank/DDBJ whole genome shotgun (WGS) entry which is preliminary data.</text>
</comment>
<keyword evidence="2" id="KW-1185">Reference proteome</keyword>
<evidence type="ECO:0000313" key="1">
    <source>
        <dbReference type="EMBL" id="KRX14659.1"/>
    </source>
</evidence>
<proteinExistence type="predicted"/>
<evidence type="ECO:0000313" key="2">
    <source>
        <dbReference type="Proteomes" id="UP000054630"/>
    </source>
</evidence>
<organism evidence="1 2">
    <name type="scientific">Trichinella nelsoni</name>
    <dbReference type="NCBI Taxonomy" id="6336"/>
    <lineage>
        <taxon>Eukaryota</taxon>
        <taxon>Metazoa</taxon>
        <taxon>Ecdysozoa</taxon>
        <taxon>Nematoda</taxon>
        <taxon>Enoplea</taxon>
        <taxon>Dorylaimia</taxon>
        <taxon>Trichinellida</taxon>
        <taxon>Trichinellidae</taxon>
        <taxon>Trichinella</taxon>
    </lineage>
</organism>
<accession>A0A0V0RJH7</accession>
<reference evidence="1 2" key="1">
    <citation type="submission" date="2015-01" db="EMBL/GenBank/DDBJ databases">
        <title>Evolution of Trichinella species and genotypes.</title>
        <authorList>
            <person name="Korhonen P.K."/>
            <person name="Edoardo P."/>
            <person name="Giuseppe L.R."/>
            <person name="Gasser R.B."/>
        </authorList>
    </citation>
    <scope>NUCLEOTIDE SEQUENCE [LARGE SCALE GENOMIC DNA]</scope>
    <source>
        <strain evidence="1">ISS37</strain>
    </source>
</reference>
<dbReference type="Proteomes" id="UP000054630">
    <property type="component" value="Unassembled WGS sequence"/>
</dbReference>
<dbReference type="AlphaFoldDB" id="A0A0V0RJH7"/>